<organism evidence="1 2">
    <name type="scientific">Nitrosomonas communis</name>
    <dbReference type="NCBI Taxonomy" id="44574"/>
    <lineage>
        <taxon>Bacteria</taxon>
        <taxon>Pseudomonadati</taxon>
        <taxon>Pseudomonadota</taxon>
        <taxon>Betaproteobacteria</taxon>
        <taxon>Nitrosomonadales</taxon>
        <taxon>Nitrosomonadaceae</taxon>
        <taxon>Nitrosomonas</taxon>
    </lineage>
</organism>
<keyword evidence="2" id="KW-1185">Reference proteome</keyword>
<dbReference type="OrthoDB" id="8551357at2"/>
<dbReference type="RefSeq" id="WP_074905934.1">
    <property type="nucleotide sequence ID" value="NZ_FOUB01000035.1"/>
</dbReference>
<dbReference type="EMBL" id="FOUB01000035">
    <property type="protein sequence ID" value="SFM56184.1"/>
    <property type="molecule type" value="Genomic_DNA"/>
</dbReference>
<gene>
    <name evidence="1" type="ORF">SAMN05421863_103540</name>
</gene>
<accession>A0A1I4RVY3</accession>
<reference evidence="2" key="1">
    <citation type="submission" date="2016-10" db="EMBL/GenBank/DDBJ databases">
        <authorList>
            <person name="Varghese N."/>
            <person name="Submissions S."/>
        </authorList>
    </citation>
    <scope>NUCLEOTIDE SEQUENCE [LARGE SCALE GENOMIC DNA]</scope>
    <source>
        <strain evidence="2">Nm44</strain>
    </source>
</reference>
<proteinExistence type="predicted"/>
<protein>
    <submittedName>
        <fullName evidence="1">Uncharacterized protein</fullName>
    </submittedName>
</protein>
<dbReference type="AlphaFoldDB" id="A0A1I4RVY3"/>
<dbReference type="Proteomes" id="UP000183287">
    <property type="component" value="Unassembled WGS sequence"/>
</dbReference>
<name>A0A1I4RVY3_9PROT</name>
<sequence>MEKFLPPVKTPPPERLDVHSASVLAAFIEAVIQAERIRTGKAEVHAFLISDSIAPIERSDVN</sequence>
<evidence type="ECO:0000313" key="1">
    <source>
        <dbReference type="EMBL" id="SFM56184.1"/>
    </source>
</evidence>
<evidence type="ECO:0000313" key="2">
    <source>
        <dbReference type="Proteomes" id="UP000183287"/>
    </source>
</evidence>